<evidence type="ECO:0000313" key="3">
    <source>
        <dbReference type="Proteomes" id="UP000663828"/>
    </source>
</evidence>
<feature type="non-terminal residue" evidence="2">
    <location>
        <position position="154"/>
    </location>
</feature>
<dbReference type="AlphaFoldDB" id="A0A816HY14"/>
<feature type="compositionally biased region" description="Acidic residues" evidence="1">
    <location>
        <begin position="115"/>
        <end position="125"/>
    </location>
</feature>
<evidence type="ECO:0000313" key="2">
    <source>
        <dbReference type="EMBL" id="CAF1691286.1"/>
    </source>
</evidence>
<evidence type="ECO:0000256" key="1">
    <source>
        <dbReference type="SAM" id="MobiDB-lite"/>
    </source>
</evidence>
<dbReference type="EMBL" id="CAJNOR010021398">
    <property type="protein sequence ID" value="CAF1691286.1"/>
    <property type="molecule type" value="Genomic_DNA"/>
</dbReference>
<accession>A0A816HY14</accession>
<reference evidence="2" key="1">
    <citation type="submission" date="2021-02" db="EMBL/GenBank/DDBJ databases">
        <authorList>
            <person name="Nowell W R."/>
        </authorList>
    </citation>
    <scope>NUCLEOTIDE SEQUENCE</scope>
</reference>
<keyword evidence="3" id="KW-1185">Reference proteome</keyword>
<protein>
    <submittedName>
        <fullName evidence="2">Uncharacterized protein</fullName>
    </submittedName>
</protein>
<proteinExistence type="predicted"/>
<feature type="non-terminal residue" evidence="2">
    <location>
        <position position="1"/>
    </location>
</feature>
<comment type="caution">
    <text evidence="2">The sequence shown here is derived from an EMBL/GenBank/DDBJ whole genome shotgun (WGS) entry which is preliminary data.</text>
</comment>
<name>A0A816HY14_ADIRI</name>
<dbReference type="Proteomes" id="UP000663828">
    <property type="component" value="Unassembled WGS sequence"/>
</dbReference>
<feature type="region of interest" description="Disordered" evidence="1">
    <location>
        <begin position="112"/>
        <end position="133"/>
    </location>
</feature>
<sequence length="154" mass="17711">APLKHQLASLFSKHRLQIALSWGIHRDIHQTFIDLFDIPVPHHVQQRAIDEMTLVRSIQSTLKSDNLILRRTADNQNTFYLASYPDFQAKVNEILSQSSDIYEFIVTIGKKSTEEGDDDDDDGDDEKQLPKDSQYLLRERIEAINFALGTLKKT</sequence>
<gene>
    <name evidence="2" type="ORF">XAT740_LOCUS64118</name>
</gene>
<organism evidence="2 3">
    <name type="scientific">Adineta ricciae</name>
    <name type="common">Rotifer</name>
    <dbReference type="NCBI Taxonomy" id="249248"/>
    <lineage>
        <taxon>Eukaryota</taxon>
        <taxon>Metazoa</taxon>
        <taxon>Spiralia</taxon>
        <taxon>Gnathifera</taxon>
        <taxon>Rotifera</taxon>
        <taxon>Eurotatoria</taxon>
        <taxon>Bdelloidea</taxon>
        <taxon>Adinetida</taxon>
        <taxon>Adinetidae</taxon>
        <taxon>Adineta</taxon>
    </lineage>
</organism>